<feature type="region of interest" description="Disordered" evidence="1">
    <location>
        <begin position="215"/>
        <end position="245"/>
    </location>
</feature>
<dbReference type="Pfam" id="PF12738">
    <property type="entry name" value="PTCB-BRCT"/>
    <property type="match status" value="1"/>
</dbReference>
<organism evidence="3">
    <name type="scientific">Oryza punctata</name>
    <name type="common">Red rice</name>
    <dbReference type="NCBI Taxonomy" id="4537"/>
    <lineage>
        <taxon>Eukaryota</taxon>
        <taxon>Viridiplantae</taxon>
        <taxon>Streptophyta</taxon>
        <taxon>Embryophyta</taxon>
        <taxon>Tracheophyta</taxon>
        <taxon>Spermatophyta</taxon>
        <taxon>Magnoliopsida</taxon>
        <taxon>Liliopsida</taxon>
        <taxon>Poales</taxon>
        <taxon>Poaceae</taxon>
        <taxon>BOP clade</taxon>
        <taxon>Oryzoideae</taxon>
        <taxon>Oryzeae</taxon>
        <taxon>Oryzinae</taxon>
        <taxon>Oryza</taxon>
    </lineage>
</organism>
<feature type="domain" description="BRCT" evidence="2">
    <location>
        <begin position="1078"/>
        <end position="1169"/>
    </location>
</feature>
<dbReference type="STRING" id="4537.A0A0E0LQ27"/>
<dbReference type="EnsemblPlants" id="OPUNC07G25490.1">
    <property type="protein sequence ID" value="OPUNC07G25490.1"/>
    <property type="gene ID" value="OPUNC07G25490"/>
</dbReference>
<feature type="compositionally biased region" description="Basic residues" evidence="1">
    <location>
        <begin position="232"/>
        <end position="241"/>
    </location>
</feature>
<dbReference type="InterPro" id="IPR001357">
    <property type="entry name" value="BRCT_dom"/>
</dbReference>
<dbReference type="InterPro" id="IPR036420">
    <property type="entry name" value="BRCT_dom_sf"/>
</dbReference>
<feature type="region of interest" description="Disordered" evidence="1">
    <location>
        <begin position="416"/>
        <end position="443"/>
    </location>
</feature>
<feature type="domain" description="BRCT" evidence="2">
    <location>
        <begin position="116"/>
        <end position="205"/>
    </location>
</feature>
<dbReference type="PANTHER" id="PTHR47181:SF6">
    <property type="entry name" value="BRCT DOMAIN-CONTAINING PROTEIN"/>
    <property type="match status" value="1"/>
</dbReference>
<reference evidence="3" key="2">
    <citation type="submission" date="2018-05" db="EMBL/GenBank/DDBJ databases">
        <title>OpunRS2 (Oryza punctata Reference Sequence Version 2).</title>
        <authorList>
            <person name="Zhang J."/>
            <person name="Kudrna D."/>
            <person name="Lee S."/>
            <person name="Talag J."/>
            <person name="Welchert J."/>
            <person name="Wing R.A."/>
        </authorList>
    </citation>
    <scope>NUCLEOTIDE SEQUENCE [LARGE SCALE GENOMIC DNA]</scope>
</reference>
<feature type="region of interest" description="Disordered" evidence="1">
    <location>
        <begin position="537"/>
        <end position="589"/>
    </location>
</feature>
<evidence type="ECO:0000313" key="4">
    <source>
        <dbReference type="Proteomes" id="UP000026962"/>
    </source>
</evidence>
<feature type="compositionally biased region" description="Basic and acidic residues" evidence="1">
    <location>
        <begin position="1018"/>
        <end position="1033"/>
    </location>
</feature>
<evidence type="ECO:0000259" key="2">
    <source>
        <dbReference type="PROSITE" id="PS50172"/>
    </source>
</evidence>
<dbReference type="PANTHER" id="PTHR47181">
    <property type="entry name" value="BRCA1 C TERMINUS DOMAIN CONTAINING PROTEIN, EXPRESSED"/>
    <property type="match status" value="1"/>
</dbReference>
<dbReference type="OMA" id="MGGPETC"/>
<proteinExistence type="predicted"/>
<dbReference type="eggNOG" id="KOG1929">
    <property type="taxonomic scope" value="Eukaryota"/>
</dbReference>
<evidence type="ECO:0000313" key="3">
    <source>
        <dbReference type="EnsemblPlants" id="OPUNC07G25490.1"/>
    </source>
</evidence>
<dbReference type="PROSITE" id="PS50172">
    <property type="entry name" value="BRCT"/>
    <property type="match status" value="3"/>
</dbReference>
<keyword evidence="4" id="KW-1185">Reference proteome</keyword>
<dbReference type="SMART" id="SM00292">
    <property type="entry name" value="BRCT"/>
    <property type="match status" value="4"/>
</dbReference>
<feature type="region of interest" description="Disordered" evidence="1">
    <location>
        <begin position="961"/>
        <end position="1042"/>
    </location>
</feature>
<evidence type="ECO:0000256" key="1">
    <source>
        <dbReference type="SAM" id="MobiDB-lite"/>
    </source>
</evidence>
<dbReference type="CDD" id="cd17711">
    <property type="entry name" value="BRCT_PAXIP1_rpt3"/>
    <property type="match status" value="1"/>
</dbReference>
<reference evidence="3" key="1">
    <citation type="submission" date="2015-04" db="UniProtKB">
        <authorList>
            <consortium name="EnsemblPlants"/>
        </authorList>
    </citation>
    <scope>IDENTIFICATION</scope>
</reference>
<feature type="region of interest" description="Disordered" evidence="1">
    <location>
        <begin position="276"/>
        <end position="296"/>
    </location>
</feature>
<sequence length="1341" mass="146105">MSAHGGEDGGAAVDGRLFAGVRFALVGFDPVSESQYRSEMVQRGGVDAGAYGAACTHLIVCDLLYDNPICVAARKDGTKVVSEQWVDDSLDLGEMADADRVLYRPVKDFNGIPGSQSLRICLTGYQKNWRDDIMKMATLMGAEFSKGFDALRDTHLICYKFEGEKYKVAKRENTAKRANVNLVNHQWLEDCLMAWKILPADDYTKSGWEIEVMAAQAKDSEDEEEEAGRSSSRSKRVTRSARTKEIRMTTLVDPHRQAPTRGPTISSCSAEIAAGGHMSTPERITNAGGSSSRSLNIKSDIRNTPISADPDAYESAHFPLNGKEEAPAAQVHRGEAKDDVNMAVDASPGAHCISNIAGTTVCSDYHLHQSTTAPAMLVDKTETIGGNCLDSSNQNNVNNTLWSTPSKETFSEKTLQSSGISGNVGQKDGGSTPDLNTAVDQSNERELTLREANLRLTGNTASKKNSQVLSYNRRRCRKSVSPEANLKPTGSPQSFEGITPRVDFNISPSMKSDHKISDITDAESLRDVEIVKKVNKSSGALAQKRASKLSSITMKPSVSSETGTANSPFSSRESASEAATFSSDPSRNSAESVILTAKEKSGPSKSNLLNYRRTLKLARPVEGEKLSENSTKGKKSLRENTLALHEVGKGSSSSENGLRSEKGCAANSSANSEVDKRSSSSSLQNGDTYVPQVDKTEVVAPNTDFENLVSHQNMEVVPKEIQITATISEYKTFPQEEPTSKVKNASGKRFGNASKKAATRSVKNKDEIVSFKCDGDKVVSHDNVEVQPEKNHPRPNGAECTVFIHEEIPNSKANNAATKNSWDALQMNTALALSKMELTEKNPGSASADEYRKSSCEKVSPTVDVEMPDAPIVDSTGPMSSKLGFKEVFPPENAGSCPKRLSSNTNMGGPETCTPSIVPNNRVRKAAAKRKVSAVQQNSFGAVPCKNSSAVVSEFKFVYSKRASEGPRNGSKKTMDQNLQSSNEDGARDAGGSFSKDDMRDRSNILQNSQARSSKRQKAADLLDGSTDHDKENLPGNHNISKSKYGNSCTSLNCFIQAAGSGKDRLADCGVVEENDCGMLTVLEPRLFILSGHRLLRKEYKLILRRLKGRVCRDSHQWSFQATHFISPELRRTEKFFAAAAAGRWILKSDYLTACNEAGKFLEEEPFEWHGNGLNNGDTISLDAPRKWRQLRQHTGHGAFYGMQIIIYGECISPSLDTLKRAVRAGDGTILATSPPYTRFLKKPDNVDFAVVSAGTASADAWVEEFKRQGIPCISADYLVEYICKPGQSLNKHVLFNMHDLADKSHAKLLKGQREALQLNQLVLLVDPTTGKEWQRGGECP</sequence>
<dbReference type="Gramene" id="OPUNC07G25490.1">
    <property type="protein sequence ID" value="OPUNC07G25490.1"/>
    <property type="gene ID" value="OPUNC07G25490"/>
</dbReference>
<dbReference type="HOGENOM" id="CLU_007582_0_0_1"/>
<feature type="region of interest" description="Disordered" evidence="1">
    <location>
        <begin position="472"/>
        <end position="515"/>
    </location>
</feature>
<dbReference type="CDD" id="cd17738">
    <property type="entry name" value="BRCT_TopBP1_rpt7"/>
    <property type="match status" value="1"/>
</dbReference>
<feature type="compositionally biased region" description="Polar residues" evidence="1">
    <location>
        <begin position="548"/>
        <end position="589"/>
    </location>
</feature>
<dbReference type="Pfam" id="PF16770">
    <property type="entry name" value="RTT107_BRCT_5"/>
    <property type="match status" value="1"/>
</dbReference>
<dbReference type="Gene3D" id="3.40.50.10190">
    <property type="entry name" value="BRCT domain"/>
    <property type="match status" value="4"/>
</dbReference>
<feature type="domain" description="BRCT" evidence="2">
    <location>
        <begin position="13"/>
        <end position="103"/>
    </location>
</feature>
<feature type="compositionally biased region" description="Polar residues" evidence="1">
    <location>
        <begin position="901"/>
        <end position="917"/>
    </location>
</feature>
<feature type="region of interest" description="Disordered" evidence="1">
    <location>
        <begin position="894"/>
        <end position="917"/>
    </location>
</feature>
<feature type="compositionally biased region" description="Polar residues" evidence="1">
    <location>
        <begin position="287"/>
        <end position="296"/>
    </location>
</feature>
<protein>
    <recommendedName>
        <fullName evidence="2">BRCT domain-containing protein</fullName>
    </recommendedName>
</protein>
<dbReference type="InterPro" id="IPR044254">
    <property type="entry name" value="At4g02110-like"/>
</dbReference>
<dbReference type="SUPFAM" id="SSF52113">
    <property type="entry name" value="BRCT domain"/>
    <property type="match status" value="3"/>
</dbReference>
<dbReference type="Proteomes" id="UP000026962">
    <property type="component" value="Chromosome 7"/>
</dbReference>
<name>A0A0E0LQ27_ORYPU</name>
<feature type="region of interest" description="Disordered" evidence="1">
    <location>
        <begin position="622"/>
        <end position="689"/>
    </location>
</feature>
<accession>A0A0E0LQ27</accession>